<evidence type="ECO:0000313" key="6">
    <source>
        <dbReference type="Proteomes" id="UP000218067"/>
    </source>
</evidence>
<proteinExistence type="predicted"/>
<evidence type="ECO:0000313" key="5">
    <source>
        <dbReference type="EMBL" id="BAV42312.1"/>
    </source>
</evidence>
<comment type="catalytic activity">
    <reaction evidence="3">
        <text>[thioredoxin]-dithiol + NADP(+) = [thioredoxin]-disulfide + NADPH + H(+)</text>
        <dbReference type="Rhea" id="RHEA:20345"/>
        <dbReference type="Rhea" id="RHEA-COMP:10698"/>
        <dbReference type="Rhea" id="RHEA-COMP:10700"/>
        <dbReference type="ChEBI" id="CHEBI:15378"/>
        <dbReference type="ChEBI" id="CHEBI:29950"/>
        <dbReference type="ChEBI" id="CHEBI:50058"/>
        <dbReference type="ChEBI" id="CHEBI:57783"/>
        <dbReference type="ChEBI" id="CHEBI:58349"/>
        <dbReference type="EC" id="1.8.1.9"/>
    </reaction>
</comment>
<feature type="domain" description="FAD/NAD(P)-binding" evidence="4">
    <location>
        <begin position="5"/>
        <end position="288"/>
    </location>
</feature>
<dbReference type="Proteomes" id="UP000218067">
    <property type="component" value="Chromosome"/>
</dbReference>
<dbReference type="InterPro" id="IPR036188">
    <property type="entry name" value="FAD/NAD-bd_sf"/>
</dbReference>
<dbReference type="InterPro" id="IPR023753">
    <property type="entry name" value="FAD/NAD-binding_dom"/>
</dbReference>
<evidence type="ECO:0000256" key="1">
    <source>
        <dbReference type="ARBA" id="ARBA00022630"/>
    </source>
</evidence>
<dbReference type="PANTHER" id="PTHR48105">
    <property type="entry name" value="THIOREDOXIN REDUCTASE 1-RELATED-RELATED"/>
    <property type="match status" value="1"/>
</dbReference>
<dbReference type="Gene3D" id="3.50.50.60">
    <property type="entry name" value="FAD/NAD(P)-binding domain"/>
    <property type="match status" value="2"/>
</dbReference>
<keyword evidence="1" id="KW-0285">Flavoprotein</keyword>
<dbReference type="GeneID" id="93437858"/>
<evidence type="ECO:0000256" key="2">
    <source>
        <dbReference type="ARBA" id="ARBA00023002"/>
    </source>
</evidence>
<dbReference type="PRINTS" id="PR00469">
    <property type="entry name" value="PNDRDTASEII"/>
</dbReference>
<dbReference type="PRINTS" id="PR00368">
    <property type="entry name" value="FADPNR"/>
</dbReference>
<name>A0A1B4Y5H8_MYCUL</name>
<organism evidence="5 6">
    <name type="scientific">Mycobacterium ulcerans subsp. shinshuense</name>
    <dbReference type="NCBI Taxonomy" id="1124626"/>
    <lineage>
        <taxon>Bacteria</taxon>
        <taxon>Bacillati</taxon>
        <taxon>Actinomycetota</taxon>
        <taxon>Actinomycetes</taxon>
        <taxon>Mycobacteriales</taxon>
        <taxon>Mycobacteriaceae</taxon>
        <taxon>Mycobacterium</taxon>
        <taxon>Mycobacterium ulcerans group</taxon>
    </lineage>
</organism>
<dbReference type="InterPro" id="IPR050097">
    <property type="entry name" value="Ferredoxin-NADP_redctase_2"/>
</dbReference>
<accession>A0A1B4Y5H8</accession>
<sequence length="314" mass="32951">MTDPHDVVVIGSGPAGLSSALTLARARRSVLVIDGGQPRNARSAGVHDFLTRDGCAPADLISAGHAEIAGYGGQLRQGQVMAAHRNGSMFEVSITDGSTIRARKLLIASGLVDHLPDITGLAELRGTDVPYCPYCHGWEVRDQPIGVLATGPESVHQALMFRQWSPRITLFLNDAVDPSEPERARLHARQIEVITSPVTEVVSNDGRLEAVALADGNRVALAALALLPRMVANTDFLDPLGLRLVTHPSGFGENLQTDGSGRTSLPGVYAAGNAADISAHVVNSASSGLLAAMAINADLVDEDTEQALLGVADR</sequence>
<protein>
    <submittedName>
        <fullName evidence="5">Thioredoxin reductase</fullName>
    </submittedName>
</protein>
<evidence type="ECO:0000259" key="4">
    <source>
        <dbReference type="Pfam" id="PF07992"/>
    </source>
</evidence>
<dbReference type="AlphaFoldDB" id="A0A1B4Y5H8"/>
<dbReference type="Pfam" id="PF07992">
    <property type="entry name" value="Pyr_redox_2"/>
    <property type="match status" value="1"/>
</dbReference>
<dbReference type="RefSeq" id="WP_096371219.1">
    <property type="nucleotide sequence ID" value="NZ_AP017624.1"/>
</dbReference>
<evidence type="ECO:0000256" key="3">
    <source>
        <dbReference type="ARBA" id="ARBA00048132"/>
    </source>
</evidence>
<dbReference type="GO" id="GO:0004791">
    <property type="term" value="F:thioredoxin-disulfide reductase (NADPH) activity"/>
    <property type="evidence" value="ECO:0007669"/>
    <property type="project" value="UniProtKB-EC"/>
</dbReference>
<gene>
    <name evidence="5" type="primary">trxB2_2</name>
    <name evidence="5" type="ORF">SHTP_3269</name>
</gene>
<dbReference type="SUPFAM" id="SSF51905">
    <property type="entry name" value="FAD/NAD(P)-binding domain"/>
    <property type="match status" value="1"/>
</dbReference>
<dbReference type="EMBL" id="AP017624">
    <property type="protein sequence ID" value="BAV42312.1"/>
    <property type="molecule type" value="Genomic_DNA"/>
</dbReference>
<reference evidence="5 6" key="1">
    <citation type="submission" date="2016-08" db="EMBL/GenBank/DDBJ databases">
        <title>Complete genome sequence of Mycobacterium shinshuense, a subspecies of M. ulcerans.</title>
        <authorList>
            <person name="Yoshida M."/>
            <person name="Ogura Y."/>
            <person name="Hayashi T."/>
            <person name="Hoshino Y."/>
        </authorList>
    </citation>
    <scope>NUCLEOTIDE SEQUENCE [LARGE SCALE GENOMIC DNA]</scope>
    <source>
        <strain evidence="6">ATCC 33728</strain>
    </source>
</reference>
<keyword evidence="2" id="KW-0560">Oxidoreductase</keyword>